<proteinExistence type="predicted"/>
<comment type="caution">
    <text evidence="2">The sequence shown here is derived from an EMBL/GenBank/DDBJ whole genome shotgun (WGS) entry which is preliminary data.</text>
</comment>
<sequence length="64" mass="6731">MKRNAVTCSISHATNSPAGDALSEYQKGVLSARGFLRAVFSRNAAGNTCDTGATPAPEHPDQQR</sequence>
<evidence type="ECO:0000313" key="3">
    <source>
        <dbReference type="Proteomes" id="UP001164374"/>
    </source>
</evidence>
<name>A0AAE3I591_9RALS</name>
<dbReference type="Proteomes" id="UP001164374">
    <property type="component" value="Unassembled WGS sequence"/>
</dbReference>
<dbReference type="EMBL" id="JAOCQJ010000004">
    <property type="protein sequence ID" value="MCT7317851.1"/>
    <property type="molecule type" value="Genomic_DNA"/>
</dbReference>
<dbReference type="AlphaFoldDB" id="A0AAE3I591"/>
<organism evidence="2 3">
    <name type="scientific">Ralstonia mojiangensis</name>
    <dbReference type="NCBI Taxonomy" id="2953895"/>
    <lineage>
        <taxon>Bacteria</taxon>
        <taxon>Pseudomonadati</taxon>
        <taxon>Pseudomonadota</taxon>
        <taxon>Betaproteobacteria</taxon>
        <taxon>Burkholderiales</taxon>
        <taxon>Burkholderiaceae</taxon>
        <taxon>Ralstonia</taxon>
    </lineage>
</organism>
<evidence type="ECO:0000256" key="1">
    <source>
        <dbReference type="SAM" id="MobiDB-lite"/>
    </source>
</evidence>
<gene>
    <name evidence="2" type="ORF">N5I87_17710</name>
</gene>
<reference evidence="2" key="1">
    <citation type="journal article" date="2023" name="Front. Microbiol.">
        <title>Ralstonia chuxiongensis sp. nov., Ralstonia mojiangensis sp. nov., and Ralstonia soli sp. nov., isolated from tobacco fields, are three novel species in the family Burkholderiaceae.</title>
        <authorList>
            <person name="Lu C.H."/>
            <person name="Zhang Y.Y."/>
            <person name="Jiang N."/>
            <person name="Chen W."/>
            <person name="Shao X."/>
            <person name="Zhao Z.M."/>
            <person name="Lu W.L."/>
            <person name="Hu X."/>
            <person name="Xi Y.X."/>
            <person name="Zou S.Y."/>
            <person name="Wei Q.J."/>
            <person name="Lin Z.L."/>
            <person name="Gong L."/>
            <person name="Gai X.T."/>
            <person name="Zhang L.Q."/>
            <person name="Li J.Y."/>
            <person name="Jin Y."/>
            <person name="Xia Z.Y."/>
        </authorList>
    </citation>
    <scope>NUCLEOTIDE SEQUENCE</scope>
    <source>
        <strain evidence="2">22TCCZM01-4</strain>
    </source>
</reference>
<feature type="region of interest" description="Disordered" evidence="1">
    <location>
        <begin position="1"/>
        <end position="20"/>
    </location>
</feature>
<dbReference type="RefSeq" id="WP_260781599.1">
    <property type="nucleotide sequence ID" value="NZ_JAOCQJ010000004.1"/>
</dbReference>
<feature type="compositionally biased region" description="Polar residues" evidence="1">
    <location>
        <begin position="1"/>
        <end position="17"/>
    </location>
</feature>
<evidence type="ECO:0000313" key="2">
    <source>
        <dbReference type="EMBL" id="MCT7317851.1"/>
    </source>
</evidence>
<accession>A0AAE3I591</accession>
<protein>
    <submittedName>
        <fullName evidence="2">Uncharacterized protein</fullName>
    </submittedName>
</protein>
<reference evidence="2" key="2">
    <citation type="submission" date="2023-02" db="EMBL/GenBank/DDBJ databases">
        <authorList>
            <person name="Lu C.-H."/>
        </authorList>
    </citation>
    <scope>NUCLEOTIDE SEQUENCE</scope>
    <source>
        <strain evidence="2">22TCCZM01-4</strain>
    </source>
</reference>